<dbReference type="EMBL" id="CP053586">
    <property type="protein sequence ID" value="WNZ25389.1"/>
    <property type="molecule type" value="Genomic_DNA"/>
</dbReference>
<protein>
    <submittedName>
        <fullName evidence="1">Uncharacterized protein</fullName>
    </submittedName>
</protein>
<organism evidence="1">
    <name type="scientific">Leptolyngbya sp. NK1-12</name>
    <dbReference type="NCBI Taxonomy" id="2547451"/>
    <lineage>
        <taxon>Bacteria</taxon>
        <taxon>Bacillati</taxon>
        <taxon>Cyanobacteriota</taxon>
        <taxon>Cyanophyceae</taxon>
        <taxon>Leptolyngbyales</taxon>
        <taxon>Leptolyngbyaceae</taxon>
        <taxon>Leptolyngbya group</taxon>
        <taxon>Leptolyngbya</taxon>
    </lineage>
</organism>
<dbReference type="RefSeq" id="WP_316431533.1">
    <property type="nucleotide sequence ID" value="NZ_CP053586.1"/>
</dbReference>
<gene>
    <name evidence="1" type="ORF">HJG54_22740</name>
</gene>
<name>A0AA96WHV3_9CYAN</name>
<dbReference type="AlphaFoldDB" id="A0AA96WHV3"/>
<accession>A0AA96WHV3</accession>
<evidence type="ECO:0000313" key="1">
    <source>
        <dbReference type="EMBL" id="WNZ25389.1"/>
    </source>
</evidence>
<reference evidence="1" key="1">
    <citation type="submission" date="2020-05" db="EMBL/GenBank/DDBJ databases">
        <authorList>
            <person name="Zhu T."/>
            <person name="Keshari N."/>
            <person name="Lu X."/>
        </authorList>
    </citation>
    <scope>NUCLEOTIDE SEQUENCE</scope>
    <source>
        <strain evidence="1">NK1-12</strain>
    </source>
</reference>
<proteinExistence type="predicted"/>
<sequence length="114" mass="12832">MSPSQTQTFNPLRTEPGEFRVALLVSELGDKALEILKLAESLGFANPKFVTYTRLSGVVEVWAILLQQFHRYDADPSLVVDVWDEQLEQLWQACEPAAHTKLLIASNLQDCKTT</sequence>